<comment type="caution">
    <text evidence="1">The sequence shown here is derived from an EMBL/GenBank/DDBJ whole genome shotgun (WGS) entry which is preliminary data.</text>
</comment>
<proteinExistence type="predicted"/>
<reference evidence="2" key="1">
    <citation type="journal article" date="2019" name="Int. J. Syst. Evol. Microbiol.">
        <title>The Global Catalogue of Microorganisms (GCM) 10K type strain sequencing project: providing services to taxonomists for standard genome sequencing and annotation.</title>
        <authorList>
            <consortium name="The Broad Institute Genomics Platform"/>
            <consortium name="The Broad Institute Genome Sequencing Center for Infectious Disease"/>
            <person name="Wu L."/>
            <person name="Ma J."/>
        </authorList>
    </citation>
    <scope>NUCLEOTIDE SEQUENCE [LARGE SCALE GENOMIC DNA]</scope>
    <source>
        <strain evidence="2">JCM 16904</strain>
    </source>
</reference>
<dbReference type="Proteomes" id="UP001500902">
    <property type="component" value="Unassembled WGS sequence"/>
</dbReference>
<keyword evidence="2" id="KW-1185">Reference proteome</keyword>
<gene>
    <name evidence="1" type="ORF">GCM10022224_043980</name>
</gene>
<protein>
    <submittedName>
        <fullName evidence="1">Uncharacterized protein</fullName>
    </submittedName>
</protein>
<organism evidence="1 2">
    <name type="scientific">Nonomuraea antimicrobica</name>
    <dbReference type="NCBI Taxonomy" id="561173"/>
    <lineage>
        <taxon>Bacteria</taxon>
        <taxon>Bacillati</taxon>
        <taxon>Actinomycetota</taxon>
        <taxon>Actinomycetes</taxon>
        <taxon>Streptosporangiales</taxon>
        <taxon>Streptosporangiaceae</taxon>
        <taxon>Nonomuraea</taxon>
    </lineage>
</organism>
<evidence type="ECO:0000313" key="1">
    <source>
        <dbReference type="EMBL" id="GAA3674870.1"/>
    </source>
</evidence>
<dbReference type="EMBL" id="BAAAZP010000082">
    <property type="protein sequence ID" value="GAA3674870.1"/>
    <property type="molecule type" value="Genomic_DNA"/>
</dbReference>
<accession>A0ABP7C377</accession>
<evidence type="ECO:0000313" key="2">
    <source>
        <dbReference type="Proteomes" id="UP001500902"/>
    </source>
</evidence>
<name>A0ABP7C377_9ACTN</name>
<sequence>MGMQLPTGLRKFMDMSGRHWPMSDEEKLLKIGLAWLGMSGDMGRLTGDAATFAAGTWAAQEGDGITAARDVWEAADSPYKNLVDGLTGADVVGLGLMVCAAIVLVLKVNFVVQLIQLALQLFQAMAAVPATMGASTLQVPALMEITGRLLDLCVTVAMNGVMGG</sequence>